<keyword evidence="1" id="KW-1133">Transmembrane helix</keyword>
<keyword evidence="3" id="KW-1185">Reference proteome</keyword>
<protein>
    <recommendedName>
        <fullName evidence="4">YhhN-like protein</fullName>
    </recommendedName>
</protein>
<accession>A0ABW8Y8H9</accession>
<keyword evidence="1" id="KW-0812">Transmembrane</keyword>
<proteinExistence type="predicted"/>
<feature type="transmembrane region" description="Helical" evidence="1">
    <location>
        <begin position="153"/>
        <end position="174"/>
    </location>
</feature>
<organism evidence="2 3">
    <name type="scientific">Flavobacterium rhizophilum</name>
    <dbReference type="NCBI Taxonomy" id="3163296"/>
    <lineage>
        <taxon>Bacteria</taxon>
        <taxon>Pseudomonadati</taxon>
        <taxon>Bacteroidota</taxon>
        <taxon>Flavobacteriia</taxon>
        <taxon>Flavobacteriales</taxon>
        <taxon>Flavobacteriaceae</taxon>
        <taxon>Flavobacterium</taxon>
    </lineage>
</organism>
<evidence type="ECO:0000256" key="1">
    <source>
        <dbReference type="SAM" id="Phobius"/>
    </source>
</evidence>
<dbReference type="EMBL" id="JBELQB010000001">
    <property type="protein sequence ID" value="MFL9836254.1"/>
    <property type="molecule type" value="Genomic_DNA"/>
</dbReference>
<feature type="transmembrane region" description="Helical" evidence="1">
    <location>
        <begin position="186"/>
        <end position="203"/>
    </location>
</feature>
<reference evidence="2 3" key="1">
    <citation type="submission" date="2024-06" db="EMBL/GenBank/DDBJ databases">
        <authorList>
            <person name="Kaempfer P."/>
            <person name="Viver T."/>
        </authorList>
    </citation>
    <scope>NUCLEOTIDE SEQUENCE [LARGE SCALE GENOMIC DNA]</scope>
    <source>
        <strain evidence="2 3">ST-75</strain>
    </source>
</reference>
<dbReference type="Proteomes" id="UP001629059">
    <property type="component" value="Unassembled WGS sequence"/>
</dbReference>
<feature type="transmembrane region" description="Helical" evidence="1">
    <location>
        <begin position="6"/>
        <end position="27"/>
    </location>
</feature>
<name>A0ABW8Y8H9_9FLAO</name>
<evidence type="ECO:0008006" key="4">
    <source>
        <dbReference type="Google" id="ProtNLM"/>
    </source>
</evidence>
<sequence length="221" mass="26156">MNISTLLANITFSVPIILIFGLGIGIYYYKFIKREYQLLLLYLGICLITDIISRILGVIYGNNLIFIVIFSFLELLFFSIYYQLAFFKRRIWVYTIISSIALMFIAWEIVNLWNVPPSEFQSYSRVISGFFIIAIAINYLFEKIEEKQKQSTLIKLNYAFIIFYSLHLIFFLPINFLINVPSSIKYYFWLANLLLTLTFYVYLGREIWRNGLTQKRLHSGL</sequence>
<dbReference type="RefSeq" id="WP_408073281.1">
    <property type="nucleotide sequence ID" value="NZ_JBELQB010000001.1"/>
</dbReference>
<keyword evidence="1" id="KW-0472">Membrane</keyword>
<feature type="transmembrane region" description="Helical" evidence="1">
    <location>
        <begin position="91"/>
        <end position="110"/>
    </location>
</feature>
<evidence type="ECO:0000313" key="2">
    <source>
        <dbReference type="EMBL" id="MFL9836254.1"/>
    </source>
</evidence>
<feature type="transmembrane region" description="Helical" evidence="1">
    <location>
        <begin position="65"/>
        <end position="84"/>
    </location>
</feature>
<feature type="transmembrane region" description="Helical" evidence="1">
    <location>
        <begin position="122"/>
        <end position="141"/>
    </location>
</feature>
<evidence type="ECO:0000313" key="3">
    <source>
        <dbReference type="Proteomes" id="UP001629059"/>
    </source>
</evidence>
<gene>
    <name evidence="2" type="ORF">ABS768_02015</name>
</gene>
<feature type="transmembrane region" description="Helical" evidence="1">
    <location>
        <begin position="39"/>
        <end position="59"/>
    </location>
</feature>
<comment type="caution">
    <text evidence="2">The sequence shown here is derived from an EMBL/GenBank/DDBJ whole genome shotgun (WGS) entry which is preliminary data.</text>
</comment>